<reference evidence="7" key="1">
    <citation type="journal article" date="2019" name="Nat. Commun.">
        <title>The genome of broomcorn millet.</title>
        <authorList>
            <person name="Zou C."/>
            <person name="Miki D."/>
            <person name="Li D."/>
            <person name="Tang Q."/>
            <person name="Xiao L."/>
            <person name="Rajput S."/>
            <person name="Deng P."/>
            <person name="Jia W."/>
            <person name="Huang R."/>
            <person name="Zhang M."/>
            <person name="Sun Y."/>
            <person name="Hu J."/>
            <person name="Fu X."/>
            <person name="Schnable P.S."/>
            <person name="Li F."/>
            <person name="Zhang H."/>
            <person name="Feng B."/>
            <person name="Zhu X."/>
            <person name="Liu R."/>
            <person name="Schnable J.C."/>
            <person name="Zhu J.-K."/>
            <person name="Zhang H."/>
        </authorList>
    </citation>
    <scope>NUCLEOTIDE SEQUENCE [LARGE SCALE GENOMIC DNA]</scope>
</reference>
<proteinExistence type="inferred from homology"/>
<accession>A0A3L6T1X0</accession>
<organism evidence="6 7">
    <name type="scientific">Panicum miliaceum</name>
    <name type="common">Proso millet</name>
    <name type="synonym">Broomcorn millet</name>
    <dbReference type="NCBI Taxonomy" id="4540"/>
    <lineage>
        <taxon>Eukaryota</taxon>
        <taxon>Viridiplantae</taxon>
        <taxon>Streptophyta</taxon>
        <taxon>Embryophyta</taxon>
        <taxon>Tracheophyta</taxon>
        <taxon>Spermatophyta</taxon>
        <taxon>Magnoliopsida</taxon>
        <taxon>Liliopsida</taxon>
        <taxon>Poales</taxon>
        <taxon>Poaceae</taxon>
        <taxon>PACMAD clade</taxon>
        <taxon>Panicoideae</taxon>
        <taxon>Panicodae</taxon>
        <taxon>Paniceae</taxon>
        <taxon>Panicinae</taxon>
        <taxon>Panicum</taxon>
        <taxon>Panicum sect. Panicum</taxon>
    </lineage>
</organism>
<keyword evidence="2" id="KW-0372">Hormone</keyword>
<dbReference type="PANTHER" id="PTHR34998">
    <property type="entry name" value="OS04G0357400 PROTEIN-RELATED"/>
    <property type="match status" value="1"/>
</dbReference>
<evidence type="ECO:0000256" key="2">
    <source>
        <dbReference type="ARBA" id="ARBA00022702"/>
    </source>
</evidence>
<feature type="chain" id="PRO_5017946182" evidence="5">
    <location>
        <begin position="23"/>
        <end position="201"/>
    </location>
</feature>
<dbReference type="Proteomes" id="UP000275267">
    <property type="component" value="Unassembled WGS sequence"/>
</dbReference>
<evidence type="ECO:0000256" key="1">
    <source>
        <dbReference type="ARBA" id="ARBA00009178"/>
    </source>
</evidence>
<evidence type="ECO:0000256" key="4">
    <source>
        <dbReference type="ARBA" id="ARBA00023157"/>
    </source>
</evidence>
<feature type="signal peptide" evidence="5">
    <location>
        <begin position="1"/>
        <end position="22"/>
    </location>
</feature>
<keyword evidence="7" id="KW-1185">Reference proteome</keyword>
<comment type="caution">
    <text evidence="6">The sequence shown here is derived from an EMBL/GenBank/DDBJ whole genome shotgun (WGS) entry which is preliminary data.</text>
</comment>
<keyword evidence="4" id="KW-1015">Disulfide bond</keyword>
<dbReference type="OrthoDB" id="692523at2759"/>
<evidence type="ECO:0000256" key="3">
    <source>
        <dbReference type="ARBA" id="ARBA00022729"/>
    </source>
</evidence>
<dbReference type="AlphaFoldDB" id="A0A3L6T1X0"/>
<sequence length="201" mass="21091">MPASPPLTVLLLAAAVLLAASASDLVAADKHGGGGGGGRMVIIRAPRATNAAAGGARSRWQRRLDDEVAPEFGSGLLLGADQGRYISYGALNKDKPACDDNCAAPGDRYRKPPCKASDLVAADKHGGGGRMVIIRAPWATSAGARSRRQRRLEDEVAPEFGGGLLLGADQGRYISYGALNKNRPACGNRWCQRACVLRLQE</sequence>
<dbReference type="PANTHER" id="PTHR34998:SF7">
    <property type="entry name" value="EXPRESSED PROTEIN"/>
    <property type="match status" value="1"/>
</dbReference>
<dbReference type="Pfam" id="PF05498">
    <property type="entry name" value="RALF"/>
    <property type="match status" value="2"/>
</dbReference>
<dbReference type="InterPro" id="IPR008801">
    <property type="entry name" value="RALF"/>
</dbReference>
<comment type="similarity">
    <text evidence="1">Belongs to the plant rapid alkalinization factor (RALF) family.</text>
</comment>
<evidence type="ECO:0000313" key="7">
    <source>
        <dbReference type="Proteomes" id="UP000275267"/>
    </source>
</evidence>
<dbReference type="EMBL" id="PQIB02000003">
    <property type="protein sequence ID" value="RLN29815.1"/>
    <property type="molecule type" value="Genomic_DNA"/>
</dbReference>
<keyword evidence="3 5" id="KW-0732">Signal</keyword>
<name>A0A3L6T1X0_PANMI</name>
<dbReference type="GO" id="GO:0005179">
    <property type="term" value="F:hormone activity"/>
    <property type="evidence" value="ECO:0007669"/>
    <property type="project" value="UniProtKB-KW"/>
</dbReference>
<protein>
    <submittedName>
        <fullName evidence="6">Uncharacterized protein</fullName>
    </submittedName>
</protein>
<gene>
    <name evidence="6" type="ORF">C2845_PM05G14160</name>
</gene>
<evidence type="ECO:0000256" key="5">
    <source>
        <dbReference type="SAM" id="SignalP"/>
    </source>
</evidence>
<evidence type="ECO:0000313" key="6">
    <source>
        <dbReference type="EMBL" id="RLN29815.1"/>
    </source>
</evidence>